<dbReference type="RefSeq" id="WP_077714612.1">
    <property type="nucleotide sequence ID" value="NZ_CP019698.1"/>
</dbReference>
<feature type="transmembrane region" description="Helical" evidence="6">
    <location>
        <begin position="91"/>
        <end position="108"/>
    </location>
</feature>
<feature type="transmembrane region" description="Helical" evidence="6">
    <location>
        <begin position="62"/>
        <end position="84"/>
    </location>
</feature>
<dbReference type="GO" id="GO:0022857">
    <property type="term" value="F:transmembrane transporter activity"/>
    <property type="evidence" value="ECO:0007669"/>
    <property type="project" value="InterPro"/>
</dbReference>
<dbReference type="SUPFAM" id="SSF81345">
    <property type="entry name" value="ABC transporter involved in vitamin B12 uptake, BtuC"/>
    <property type="match status" value="1"/>
</dbReference>
<dbReference type="Gene3D" id="1.10.3470.10">
    <property type="entry name" value="ABC transporter involved in vitamin B12 uptake, BtuC"/>
    <property type="match status" value="1"/>
</dbReference>
<feature type="transmembrane region" description="Helical" evidence="6">
    <location>
        <begin position="6"/>
        <end position="26"/>
    </location>
</feature>
<feature type="transmembrane region" description="Helical" evidence="6">
    <location>
        <begin position="225"/>
        <end position="249"/>
    </location>
</feature>
<dbReference type="PANTHER" id="PTHR43370:SF2">
    <property type="entry name" value="ABC TRANSPORTER PERMEASE PROTEIN"/>
    <property type="match status" value="1"/>
</dbReference>
<dbReference type="InterPro" id="IPR001851">
    <property type="entry name" value="ABC_transp_permease"/>
</dbReference>
<keyword evidence="2" id="KW-1003">Cell membrane</keyword>
<keyword evidence="4 6" id="KW-1133">Transmembrane helix</keyword>
<evidence type="ECO:0000313" key="7">
    <source>
        <dbReference type="EMBL" id="AQS59547.1"/>
    </source>
</evidence>
<keyword evidence="8" id="KW-1185">Reference proteome</keyword>
<proteinExistence type="predicted"/>
<keyword evidence="5 6" id="KW-0472">Membrane</keyword>
<keyword evidence="3 6" id="KW-0812">Transmembrane</keyword>
<feature type="transmembrane region" description="Helical" evidence="6">
    <location>
        <begin position="38"/>
        <end position="56"/>
    </location>
</feature>
<gene>
    <name evidence="7" type="ORF">B0537_10930</name>
</gene>
<dbReference type="OrthoDB" id="9792579at2"/>
<evidence type="ECO:0000256" key="4">
    <source>
        <dbReference type="ARBA" id="ARBA00022989"/>
    </source>
</evidence>
<dbReference type="PANTHER" id="PTHR43370">
    <property type="entry name" value="SUGAR ABC TRANSPORTER INTEGRAL MEMBRANE PROTEIN-RELATED"/>
    <property type="match status" value="1"/>
</dbReference>
<reference evidence="7 8" key="1">
    <citation type="journal article" date="2016" name="Int. J. Syst. Evol. Microbiol.">
        <title>Desulfotomaculum ferrireducens sp. nov., a moderately thermophilic sulfate-reducing and dissimilatory Fe(III)-reducing bacterium isolated from compost.</title>
        <authorList>
            <person name="Yang G."/>
            <person name="Guo J."/>
            <person name="Zhuang L."/>
            <person name="Yuan Y."/>
            <person name="Zhou S."/>
        </authorList>
    </citation>
    <scope>NUCLEOTIDE SEQUENCE [LARGE SCALE GENOMIC DNA]</scope>
    <source>
        <strain evidence="7 8">GSS09</strain>
    </source>
</reference>
<dbReference type="InterPro" id="IPR037294">
    <property type="entry name" value="ABC_BtuC-like"/>
</dbReference>
<sequence length="310" mass="33254">MTQEFIITILATAITAGTPILFAALGELLAERSGIINLGVEGMMLVGAVCGFIFAVKTGDPWLGVLAALIGGGLMALIHAFLTVTLQANQVVTGLALTIFGTGLSGFLGKPYIGIPVENAFKPMELGILSEIPFIGPIFFQQDQLVYLSYVIVPLLWFLIYRTRPGLNLRAVGENPASADSLGVSVYKVRYLYVTLGGMFAGLGGAYLSLAYAPTWLENMTAGRGWIAVALVIFATWNPLRAMIGSYIFGGIDAFGFRAQAMGIVIPSFFLKMLPYIFTILVLIVVTRKAMANRIGAPAALGLPYDREER</sequence>
<dbReference type="Pfam" id="PF02653">
    <property type="entry name" value="BPD_transp_2"/>
    <property type="match status" value="1"/>
</dbReference>
<evidence type="ECO:0000256" key="3">
    <source>
        <dbReference type="ARBA" id="ARBA00022692"/>
    </source>
</evidence>
<dbReference type="GO" id="GO:0005886">
    <property type="term" value="C:plasma membrane"/>
    <property type="evidence" value="ECO:0007669"/>
    <property type="project" value="UniProtKB-SubCell"/>
</dbReference>
<feature type="transmembrane region" description="Helical" evidence="6">
    <location>
        <begin position="145"/>
        <end position="161"/>
    </location>
</feature>
<dbReference type="CDD" id="cd06580">
    <property type="entry name" value="TM_PBP1_transp_TpRbsC_like"/>
    <property type="match status" value="1"/>
</dbReference>
<organism evidence="7 8">
    <name type="scientific">Desulforamulus ferrireducens</name>
    <dbReference type="NCBI Taxonomy" id="1833852"/>
    <lineage>
        <taxon>Bacteria</taxon>
        <taxon>Bacillati</taxon>
        <taxon>Bacillota</taxon>
        <taxon>Clostridia</taxon>
        <taxon>Eubacteriales</taxon>
        <taxon>Peptococcaceae</taxon>
        <taxon>Desulforamulus</taxon>
    </lineage>
</organism>
<evidence type="ECO:0000313" key="8">
    <source>
        <dbReference type="Proteomes" id="UP000189464"/>
    </source>
</evidence>
<evidence type="ECO:0000256" key="1">
    <source>
        <dbReference type="ARBA" id="ARBA00004651"/>
    </source>
</evidence>
<feature type="transmembrane region" description="Helical" evidence="6">
    <location>
        <begin position="191"/>
        <end position="213"/>
    </location>
</feature>
<feature type="transmembrane region" description="Helical" evidence="6">
    <location>
        <begin position="261"/>
        <end position="286"/>
    </location>
</feature>
<protein>
    <submittedName>
        <fullName evidence="7">ABC transporter permease</fullName>
    </submittedName>
</protein>
<evidence type="ECO:0000256" key="5">
    <source>
        <dbReference type="ARBA" id="ARBA00023136"/>
    </source>
</evidence>
<comment type="subcellular location">
    <subcellularLocation>
        <location evidence="1">Cell membrane</location>
        <topology evidence="1">Multi-pass membrane protein</topology>
    </subcellularLocation>
</comment>
<evidence type="ECO:0000256" key="2">
    <source>
        <dbReference type="ARBA" id="ARBA00022475"/>
    </source>
</evidence>
<dbReference type="STRING" id="1833852.B0537_10930"/>
<name>A0A1S6IXP0_9FIRM</name>
<evidence type="ECO:0000256" key="6">
    <source>
        <dbReference type="SAM" id="Phobius"/>
    </source>
</evidence>
<accession>A0A1S6IXP0</accession>
<dbReference type="Proteomes" id="UP000189464">
    <property type="component" value="Chromosome"/>
</dbReference>
<dbReference type="EMBL" id="CP019698">
    <property type="protein sequence ID" value="AQS59547.1"/>
    <property type="molecule type" value="Genomic_DNA"/>
</dbReference>
<dbReference type="AlphaFoldDB" id="A0A1S6IXP0"/>
<dbReference type="KEGG" id="dfg:B0537_10930"/>